<dbReference type="EMBL" id="JAINUF010000009">
    <property type="protein sequence ID" value="KAJ8349694.1"/>
    <property type="molecule type" value="Genomic_DNA"/>
</dbReference>
<evidence type="ECO:0000313" key="3">
    <source>
        <dbReference type="Proteomes" id="UP001152622"/>
    </source>
</evidence>
<evidence type="ECO:0000256" key="1">
    <source>
        <dbReference type="SAM" id="MobiDB-lite"/>
    </source>
</evidence>
<accession>A0A9Q1F2B1</accession>
<dbReference type="AlphaFoldDB" id="A0A9Q1F2B1"/>
<feature type="region of interest" description="Disordered" evidence="1">
    <location>
        <begin position="1"/>
        <end position="21"/>
    </location>
</feature>
<keyword evidence="3" id="KW-1185">Reference proteome</keyword>
<sequence>MFDRSGSVFSPNTSDPTARDGSALTLMGTASWVGVLVGICRQKMSLLSGHGLPFCYSVPFVLRGEVRPLRNIAKSEKRPRRSGRQGLGSRIRHLPLSSGSSHIADKKPYLVICSELGPNSGEITAASILLNFAFILR</sequence>
<feature type="region of interest" description="Disordered" evidence="1">
    <location>
        <begin position="74"/>
        <end position="94"/>
    </location>
</feature>
<gene>
    <name evidence="2" type="ORF">SKAU_G00248240</name>
</gene>
<protein>
    <submittedName>
        <fullName evidence="2">Uncharacterized protein</fullName>
    </submittedName>
</protein>
<feature type="compositionally biased region" description="Polar residues" evidence="1">
    <location>
        <begin position="7"/>
        <end position="16"/>
    </location>
</feature>
<reference evidence="2" key="1">
    <citation type="journal article" date="2023" name="Science">
        <title>Genome structures resolve the early diversification of teleost fishes.</title>
        <authorList>
            <person name="Parey E."/>
            <person name="Louis A."/>
            <person name="Montfort J."/>
            <person name="Bouchez O."/>
            <person name="Roques C."/>
            <person name="Iampietro C."/>
            <person name="Lluch J."/>
            <person name="Castinel A."/>
            <person name="Donnadieu C."/>
            <person name="Desvignes T."/>
            <person name="Floi Bucao C."/>
            <person name="Jouanno E."/>
            <person name="Wen M."/>
            <person name="Mejri S."/>
            <person name="Dirks R."/>
            <person name="Jansen H."/>
            <person name="Henkel C."/>
            <person name="Chen W.J."/>
            <person name="Zahm M."/>
            <person name="Cabau C."/>
            <person name="Klopp C."/>
            <person name="Thompson A.W."/>
            <person name="Robinson-Rechavi M."/>
            <person name="Braasch I."/>
            <person name="Lecointre G."/>
            <person name="Bobe J."/>
            <person name="Postlethwait J.H."/>
            <person name="Berthelot C."/>
            <person name="Roest Crollius H."/>
            <person name="Guiguen Y."/>
        </authorList>
    </citation>
    <scope>NUCLEOTIDE SEQUENCE</scope>
    <source>
        <strain evidence="2">WJC10195</strain>
    </source>
</reference>
<dbReference type="Proteomes" id="UP001152622">
    <property type="component" value="Chromosome 9"/>
</dbReference>
<comment type="caution">
    <text evidence="2">The sequence shown here is derived from an EMBL/GenBank/DDBJ whole genome shotgun (WGS) entry which is preliminary data.</text>
</comment>
<organism evidence="2 3">
    <name type="scientific">Synaphobranchus kaupii</name>
    <name type="common">Kaup's arrowtooth eel</name>
    <dbReference type="NCBI Taxonomy" id="118154"/>
    <lineage>
        <taxon>Eukaryota</taxon>
        <taxon>Metazoa</taxon>
        <taxon>Chordata</taxon>
        <taxon>Craniata</taxon>
        <taxon>Vertebrata</taxon>
        <taxon>Euteleostomi</taxon>
        <taxon>Actinopterygii</taxon>
        <taxon>Neopterygii</taxon>
        <taxon>Teleostei</taxon>
        <taxon>Anguilliformes</taxon>
        <taxon>Synaphobranchidae</taxon>
        <taxon>Synaphobranchus</taxon>
    </lineage>
</organism>
<evidence type="ECO:0000313" key="2">
    <source>
        <dbReference type="EMBL" id="KAJ8349694.1"/>
    </source>
</evidence>
<proteinExistence type="predicted"/>
<name>A0A9Q1F2B1_SYNKA</name>